<dbReference type="Proteomes" id="UP000828941">
    <property type="component" value="Chromosome 14"/>
</dbReference>
<comment type="caution">
    <text evidence="1">The sequence shown here is derived from an EMBL/GenBank/DDBJ whole genome shotgun (WGS) entry which is preliminary data.</text>
</comment>
<proteinExistence type="predicted"/>
<evidence type="ECO:0000313" key="2">
    <source>
        <dbReference type="Proteomes" id="UP000828941"/>
    </source>
</evidence>
<keyword evidence="2" id="KW-1185">Reference proteome</keyword>
<evidence type="ECO:0000313" key="1">
    <source>
        <dbReference type="EMBL" id="KAI4297189.1"/>
    </source>
</evidence>
<dbReference type="EMBL" id="CM039439">
    <property type="protein sequence ID" value="KAI4297189.1"/>
    <property type="molecule type" value="Genomic_DNA"/>
</dbReference>
<gene>
    <name evidence="1" type="ORF">L6164_037088</name>
</gene>
<sequence length="386" mass="43750">MVTLPFFVSLFIFIFLPCTISTLVCDSYEICSPLSPYIQFPFWLRDKNSGKRCGYPGFELSCDNGRTLLNIPNGGNFVVTKMSSVDAFIDDTDGCFPRRFLEQNVSLTGTPFKWGDDYPLLNFTFLKCSDLLDWYPLEHVPCLSSSYRTDVVVLFPDKNYEKEWISSCQLISSAWIPMSYSSPWSFSWDHYSEIKLKWDKPDCSNCDPDYEQCGFSGDIGTNVTCYPRYTSPSNAAKNAEDTSLKDLGIALAVLLIFSMVVRCFLSARSDFRRRRQQLRAIAQASLELPTLIALQPPVVAVTAVGLDRSIIETYPKIEVTESGALPDPNDNVCSICLSEYQPRETLRNIPYCNHYFHLNCLDEWLNVNATCPLCRNLLPGNSLSMF</sequence>
<name>A0ACB9KJ36_BAUVA</name>
<accession>A0ACB9KJ36</accession>
<organism evidence="1 2">
    <name type="scientific">Bauhinia variegata</name>
    <name type="common">Purple orchid tree</name>
    <name type="synonym">Phanera variegata</name>
    <dbReference type="NCBI Taxonomy" id="167791"/>
    <lineage>
        <taxon>Eukaryota</taxon>
        <taxon>Viridiplantae</taxon>
        <taxon>Streptophyta</taxon>
        <taxon>Embryophyta</taxon>
        <taxon>Tracheophyta</taxon>
        <taxon>Spermatophyta</taxon>
        <taxon>Magnoliopsida</taxon>
        <taxon>eudicotyledons</taxon>
        <taxon>Gunneridae</taxon>
        <taxon>Pentapetalae</taxon>
        <taxon>rosids</taxon>
        <taxon>fabids</taxon>
        <taxon>Fabales</taxon>
        <taxon>Fabaceae</taxon>
        <taxon>Cercidoideae</taxon>
        <taxon>Cercideae</taxon>
        <taxon>Bauhiniinae</taxon>
        <taxon>Bauhinia</taxon>
    </lineage>
</organism>
<reference evidence="1 2" key="1">
    <citation type="journal article" date="2022" name="DNA Res.">
        <title>Chromosomal-level genome assembly of the orchid tree Bauhinia variegata (Leguminosae; Cercidoideae) supports the allotetraploid origin hypothesis of Bauhinia.</title>
        <authorList>
            <person name="Zhong Y."/>
            <person name="Chen Y."/>
            <person name="Zheng D."/>
            <person name="Pang J."/>
            <person name="Liu Y."/>
            <person name="Luo S."/>
            <person name="Meng S."/>
            <person name="Qian L."/>
            <person name="Wei D."/>
            <person name="Dai S."/>
            <person name="Zhou R."/>
        </authorList>
    </citation>
    <scope>NUCLEOTIDE SEQUENCE [LARGE SCALE GENOMIC DNA]</scope>
    <source>
        <strain evidence="1">BV-YZ2020</strain>
    </source>
</reference>
<protein>
    <submittedName>
        <fullName evidence="1">Uncharacterized protein</fullName>
    </submittedName>
</protein>